<proteinExistence type="predicted"/>
<organism evidence="4 5">
    <name type="scientific">Parafrankia colletiae</name>
    <dbReference type="NCBI Taxonomy" id="573497"/>
    <lineage>
        <taxon>Bacteria</taxon>
        <taxon>Bacillati</taxon>
        <taxon>Actinomycetota</taxon>
        <taxon>Actinomycetes</taxon>
        <taxon>Frankiales</taxon>
        <taxon>Frankiaceae</taxon>
        <taxon>Parafrankia</taxon>
    </lineage>
</organism>
<protein>
    <submittedName>
        <fullName evidence="4">Amidohydrolase</fullName>
    </submittedName>
</protein>
<comment type="caution">
    <text evidence="4">The sequence shown here is derived from an EMBL/GenBank/DDBJ whole genome shotgun (WGS) entry which is preliminary data.</text>
</comment>
<evidence type="ECO:0000256" key="2">
    <source>
        <dbReference type="SAM" id="MobiDB-lite"/>
    </source>
</evidence>
<feature type="region of interest" description="Disordered" evidence="2">
    <location>
        <begin position="64"/>
        <end position="96"/>
    </location>
</feature>
<dbReference type="Gene3D" id="3.20.20.140">
    <property type="entry name" value="Metal-dependent hydrolases"/>
    <property type="match status" value="1"/>
</dbReference>
<dbReference type="SUPFAM" id="SSF51556">
    <property type="entry name" value="Metallo-dependent hydrolases"/>
    <property type="match status" value="1"/>
</dbReference>
<gene>
    <name evidence="4" type="ORF">CC117_19330</name>
</gene>
<dbReference type="InterPro" id="IPR032465">
    <property type="entry name" value="ACMSD"/>
</dbReference>
<keyword evidence="4" id="KW-0378">Hydrolase</keyword>
<dbReference type="Pfam" id="PF04909">
    <property type="entry name" value="Amidohydro_2"/>
    <property type="match status" value="1"/>
</dbReference>
<evidence type="ECO:0000313" key="4">
    <source>
        <dbReference type="EMBL" id="OHV35400.1"/>
    </source>
</evidence>
<dbReference type="OrthoDB" id="8673349at2"/>
<dbReference type="GO" id="GO:0019748">
    <property type="term" value="P:secondary metabolic process"/>
    <property type="evidence" value="ECO:0007669"/>
    <property type="project" value="TreeGrafter"/>
</dbReference>
<dbReference type="PANTHER" id="PTHR21240">
    <property type="entry name" value="2-AMINO-3-CARBOXYLMUCONATE-6-SEMIALDEHYDE DECARBOXYLASE"/>
    <property type="match status" value="1"/>
</dbReference>
<dbReference type="GO" id="GO:0016787">
    <property type="term" value="F:hydrolase activity"/>
    <property type="evidence" value="ECO:0007669"/>
    <property type="project" value="UniProtKB-KW"/>
</dbReference>
<dbReference type="Proteomes" id="UP000179627">
    <property type="component" value="Unassembled WGS sequence"/>
</dbReference>
<keyword evidence="5" id="KW-1185">Reference proteome</keyword>
<dbReference type="AlphaFoldDB" id="A0A1S1QN42"/>
<evidence type="ECO:0000256" key="1">
    <source>
        <dbReference type="ARBA" id="ARBA00023239"/>
    </source>
</evidence>
<name>A0A1S1QN42_9ACTN</name>
<evidence type="ECO:0000313" key="5">
    <source>
        <dbReference type="Proteomes" id="UP000179627"/>
    </source>
</evidence>
<dbReference type="GO" id="GO:0005737">
    <property type="term" value="C:cytoplasm"/>
    <property type="evidence" value="ECO:0007669"/>
    <property type="project" value="TreeGrafter"/>
</dbReference>
<dbReference type="PANTHER" id="PTHR21240:SF28">
    <property type="entry name" value="ISO-OROTATE DECARBOXYLASE (EUROFUNG)"/>
    <property type="match status" value="1"/>
</dbReference>
<dbReference type="InterPro" id="IPR032466">
    <property type="entry name" value="Metal_Hydrolase"/>
</dbReference>
<evidence type="ECO:0000259" key="3">
    <source>
        <dbReference type="Pfam" id="PF04909"/>
    </source>
</evidence>
<keyword evidence="1" id="KW-0456">Lyase</keyword>
<dbReference type="GO" id="GO:0016831">
    <property type="term" value="F:carboxy-lyase activity"/>
    <property type="evidence" value="ECO:0007669"/>
    <property type="project" value="InterPro"/>
</dbReference>
<sequence>MMNSLEGELTETPQLGTRGIYVADLEQSLSYGIFDADHHLYPPADAVTRYLSAEMTERAWLPGEPRMLTEEEHEEDDEADHERRTLGVHSQPEGGHGGVDISELPAMQGSIPIPGAMLNKLNPMKDLDQLSRAQLVERYNAMRPAFEKKDPRLALMDMQNVEVAVLHAVGTGWESAFRRGDVEAGYAVNRAFNDWLWEDWGFAHENRILVPVPVQLYDVDYAVAELKRCLERGAKLVDLLPGPAYNGRSPFDPYFDPFWQLVNDADIRVAVHLGGTYARHGAEWSEDPNARYQNFDGFQWVSYWGDRPIMDTVTAMFYHNLFGRFPKIKVLIAEFGTVWLPYLLRKLDHAMLLGRKPKWGTLPGRPSSVFKERCVIAPFPEENVSKAIDVVGSDCLVFGSDFPHSEGIPDPMQYVSLIKHLDDTTIRKIMRDNLVNFLAD</sequence>
<reference evidence="5" key="1">
    <citation type="submission" date="2016-07" db="EMBL/GenBank/DDBJ databases">
        <title>Sequence Frankia sp. strain CcI1.17.</title>
        <authorList>
            <person name="Ghodhbane-Gtari F."/>
            <person name="Swanson E."/>
            <person name="Gueddou A."/>
            <person name="Morris K."/>
            <person name="Hezbri K."/>
            <person name="Ktari A."/>
            <person name="Nouioui I."/>
            <person name="Abebe-Akele F."/>
            <person name="Simpson S."/>
            <person name="Thomas K."/>
            <person name="Gtari M."/>
            <person name="Tisa L.S."/>
            <person name="Hurst S."/>
        </authorList>
    </citation>
    <scope>NUCLEOTIDE SEQUENCE [LARGE SCALE GENOMIC DNA]</scope>
    <source>
        <strain evidence="5">Cc1.17</strain>
    </source>
</reference>
<accession>A0A1S1QN42</accession>
<feature type="domain" description="Amidohydrolase-related" evidence="3">
    <location>
        <begin position="36"/>
        <end position="433"/>
    </location>
</feature>
<dbReference type="InterPro" id="IPR006680">
    <property type="entry name" value="Amidohydro-rel"/>
</dbReference>
<dbReference type="EMBL" id="MBLM01000121">
    <property type="protein sequence ID" value="OHV35400.1"/>
    <property type="molecule type" value="Genomic_DNA"/>
</dbReference>